<dbReference type="EMBL" id="MU005604">
    <property type="protein sequence ID" value="KAF2679383.1"/>
    <property type="molecule type" value="Genomic_DNA"/>
</dbReference>
<comment type="similarity">
    <text evidence="2">Belongs to the TFIIF beta subunit family.</text>
</comment>
<evidence type="ECO:0000256" key="8">
    <source>
        <dbReference type="ARBA" id="ARBA00081473"/>
    </source>
</evidence>
<keyword evidence="5" id="KW-0238">DNA-binding</keyword>
<proteinExistence type="inferred from homology"/>
<dbReference type="FunFam" id="1.10.10.10:FF:000035">
    <property type="entry name" value="General transcription factor IIF subunit 2"/>
    <property type="match status" value="1"/>
</dbReference>
<dbReference type="InterPro" id="IPR003196">
    <property type="entry name" value="TFIIF_beta"/>
</dbReference>
<reference evidence="13" key="1">
    <citation type="journal article" date="2020" name="Stud. Mycol.">
        <title>101 Dothideomycetes genomes: a test case for predicting lifestyles and emergence of pathogens.</title>
        <authorList>
            <person name="Haridas S."/>
            <person name="Albert R."/>
            <person name="Binder M."/>
            <person name="Bloem J."/>
            <person name="Labutti K."/>
            <person name="Salamov A."/>
            <person name="Andreopoulos B."/>
            <person name="Baker S."/>
            <person name="Barry K."/>
            <person name="Bills G."/>
            <person name="Bluhm B."/>
            <person name="Cannon C."/>
            <person name="Castanera R."/>
            <person name="Culley D."/>
            <person name="Daum C."/>
            <person name="Ezra D."/>
            <person name="Gonzalez J."/>
            <person name="Henrissat B."/>
            <person name="Kuo A."/>
            <person name="Liang C."/>
            <person name="Lipzen A."/>
            <person name="Lutzoni F."/>
            <person name="Magnuson J."/>
            <person name="Mondo S."/>
            <person name="Nolan M."/>
            <person name="Ohm R."/>
            <person name="Pangilinan J."/>
            <person name="Park H.-J."/>
            <person name="Ramirez L."/>
            <person name="Alfaro M."/>
            <person name="Sun H."/>
            <person name="Tritt A."/>
            <person name="Yoshinaga Y."/>
            <person name="Zwiers L.-H."/>
            <person name="Turgeon B."/>
            <person name="Goodwin S."/>
            <person name="Spatafora J."/>
            <person name="Crous P."/>
            <person name="Grigoriev I."/>
        </authorList>
    </citation>
    <scope>NUCLEOTIDE SEQUENCE</scope>
    <source>
        <strain evidence="13">CBS 122367</strain>
    </source>
</reference>
<keyword evidence="14" id="KW-1185">Reference proteome</keyword>
<evidence type="ECO:0000256" key="2">
    <source>
        <dbReference type="ARBA" id="ARBA00009543"/>
    </source>
</evidence>
<dbReference type="PANTHER" id="PTHR10445:SF0">
    <property type="entry name" value="GENERAL TRANSCRIPTION FACTOR IIF SUBUNIT 2"/>
    <property type="match status" value="1"/>
</dbReference>
<evidence type="ECO:0000256" key="7">
    <source>
        <dbReference type="ARBA" id="ARBA00023242"/>
    </source>
</evidence>
<feature type="region of interest" description="Disordered" evidence="10">
    <location>
        <begin position="327"/>
        <end position="350"/>
    </location>
</feature>
<dbReference type="GO" id="GO:0006367">
    <property type="term" value="P:transcription initiation at RNA polymerase II promoter"/>
    <property type="evidence" value="ECO:0007669"/>
    <property type="project" value="InterPro"/>
</dbReference>
<dbReference type="OrthoDB" id="26094at2759"/>
<dbReference type="GO" id="GO:0003743">
    <property type="term" value="F:translation initiation factor activity"/>
    <property type="evidence" value="ECO:0007669"/>
    <property type="project" value="UniProtKB-KW"/>
</dbReference>
<evidence type="ECO:0000259" key="12">
    <source>
        <dbReference type="Pfam" id="PF17683"/>
    </source>
</evidence>
<accession>A0A6G1IN13</accession>
<evidence type="ECO:0000256" key="4">
    <source>
        <dbReference type="ARBA" id="ARBA00023015"/>
    </source>
</evidence>
<organism evidence="13 14">
    <name type="scientific">Lentithecium fluviatile CBS 122367</name>
    <dbReference type="NCBI Taxonomy" id="1168545"/>
    <lineage>
        <taxon>Eukaryota</taxon>
        <taxon>Fungi</taxon>
        <taxon>Dikarya</taxon>
        <taxon>Ascomycota</taxon>
        <taxon>Pezizomycotina</taxon>
        <taxon>Dothideomycetes</taxon>
        <taxon>Pleosporomycetidae</taxon>
        <taxon>Pleosporales</taxon>
        <taxon>Massarineae</taxon>
        <taxon>Lentitheciaceae</taxon>
        <taxon>Lentithecium</taxon>
    </lineage>
</organism>
<dbReference type="InterPro" id="IPR036388">
    <property type="entry name" value="WH-like_DNA-bd_sf"/>
</dbReference>
<evidence type="ECO:0000256" key="3">
    <source>
        <dbReference type="ARBA" id="ARBA00021453"/>
    </source>
</evidence>
<dbReference type="InterPro" id="IPR040450">
    <property type="entry name" value="TFIIF_beta_HTH"/>
</dbReference>
<dbReference type="GO" id="GO:0005674">
    <property type="term" value="C:transcription factor TFIIF complex"/>
    <property type="evidence" value="ECO:0007669"/>
    <property type="project" value="InterPro"/>
</dbReference>
<feature type="domain" description="TFIIF beta subunit HTH" evidence="11">
    <location>
        <begin position="260"/>
        <end position="318"/>
    </location>
</feature>
<dbReference type="InterPro" id="IPR040504">
    <property type="entry name" value="TFIIF_beta_N"/>
</dbReference>
<feature type="compositionally biased region" description="Basic and acidic residues" evidence="10">
    <location>
        <begin position="1"/>
        <end position="16"/>
    </location>
</feature>
<dbReference type="CDD" id="cd07980">
    <property type="entry name" value="TFIIF_beta"/>
    <property type="match status" value="1"/>
</dbReference>
<keyword evidence="6" id="KW-0804">Transcription</keyword>
<evidence type="ECO:0000256" key="10">
    <source>
        <dbReference type="SAM" id="MobiDB-lite"/>
    </source>
</evidence>
<dbReference type="Proteomes" id="UP000799291">
    <property type="component" value="Unassembled WGS sequence"/>
</dbReference>
<evidence type="ECO:0000259" key="11">
    <source>
        <dbReference type="Pfam" id="PF02270"/>
    </source>
</evidence>
<evidence type="ECO:0000313" key="13">
    <source>
        <dbReference type="EMBL" id="KAF2679383.1"/>
    </source>
</evidence>
<dbReference type="SUPFAM" id="SSF46785">
    <property type="entry name" value="Winged helix' DNA-binding domain"/>
    <property type="match status" value="1"/>
</dbReference>
<protein>
    <recommendedName>
        <fullName evidence="3">Transcription initiation factor IIF subunit beta</fullName>
    </recommendedName>
    <alternativeName>
        <fullName evidence="9">TFIIF medium subunit</fullName>
    </alternativeName>
    <alternativeName>
        <fullName evidence="8">TFIIF-beta</fullName>
    </alternativeName>
</protein>
<dbReference type="GO" id="GO:0003677">
    <property type="term" value="F:DNA binding"/>
    <property type="evidence" value="ECO:0007669"/>
    <property type="project" value="UniProtKB-KW"/>
</dbReference>
<evidence type="ECO:0000313" key="14">
    <source>
        <dbReference type="Proteomes" id="UP000799291"/>
    </source>
</evidence>
<dbReference type="Pfam" id="PF17683">
    <property type="entry name" value="TFIIF_beta_N"/>
    <property type="match status" value="1"/>
</dbReference>
<keyword evidence="13" id="KW-0396">Initiation factor</keyword>
<evidence type="ECO:0000256" key="6">
    <source>
        <dbReference type="ARBA" id="ARBA00023163"/>
    </source>
</evidence>
<dbReference type="AlphaFoldDB" id="A0A6G1IN13"/>
<evidence type="ECO:0000256" key="5">
    <source>
        <dbReference type="ARBA" id="ARBA00023125"/>
    </source>
</evidence>
<name>A0A6G1IN13_9PLEO</name>
<evidence type="ECO:0000256" key="1">
    <source>
        <dbReference type="ARBA" id="ARBA00004123"/>
    </source>
</evidence>
<keyword evidence="7" id="KW-0539">Nucleus</keyword>
<feature type="compositionally biased region" description="Acidic residues" evidence="10">
    <location>
        <begin position="335"/>
        <end position="350"/>
    </location>
</feature>
<gene>
    <name evidence="13" type="ORF">K458DRAFT_314603</name>
</gene>
<dbReference type="InterPro" id="IPR011039">
    <property type="entry name" value="TFIIF_interaction"/>
</dbReference>
<dbReference type="Pfam" id="PF02270">
    <property type="entry name" value="TFIIF_beta"/>
    <property type="match status" value="1"/>
</dbReference>
<comment type="subcellular location">
    <subcellularLocation>
        <location evidence="1">Nucleus</location>
    </subcellularLocation>
</comment>
<dbReference type="InterPro" id="IPR036390">
    <property type="entry name" value="WH_DNA-bd_sf"/>
</dbReference>
<dbReference type="Gene3D" id="1.10.10.10">
    <property type="entry name" value="Winged helix-like DNA-binding domain superfamily/Winged helix DNA-binding domain"/>
    <property type="match status" value="1"/>
</dbReference>
<feature type="domain" description="TFIIF beta subunit N-terminal" evidence="12">
    <location>
        <begin position="45"/>
        <end position="198"/>
    </location>
</feature>
<keyword evidence="4" id="KW-0805">Transcription regulation</keyword>
<dbReference type="PANTHER" id="PTHR10445">
    <property type="entry name" value="GENERAL TRANSCRIPTION FACTOR IIF SUBUNIT 2"/>
    <property type="match status" value="1"/>
</dbReference>
<feature type="region of interest" description="Disordered" evidence="10">
    <location>
        <begin position="1"/>
        <end position="25"/>
    </location>
</feature>
<sequence>MNGIKADPDVKMEHDAVTPSGSGYMDDDFYEDTGELQLPLKGAERDIWLTRIPDWLYEKISNWDELAEGNDDDQVVLGEVLAFPDSMEKDGISKKHPMRLFFDERWRHKSQLPTAFELEPQSTKGEMLKNTYIFTEKDLPGYKHNGVGQNRYGAPGGYGGYGIQDPKARIQKRTKYKKAIPKQTTLLGSATRQYLAQPLSTREFIAFDAARHKQAIQGANLHTNIVDHINELNEMGNAQNSFNSFIRPAVPRKSQLNKAARIPRNELIDQLHKCFDKYAYWPMKSLKQETKQPEAYLKEVLGDIAMLVKSGPFASCWARSGNYGNAIAERPPDADTLDSGDEEDEMEDVV</sequence>
<evidence type="ECO:0000256" key="9">
    <source>
        <dbReference type="ARBA" id="ARBA00081863"/>
    </source>
</evidence>
<keyword evidence="13" id="KW-0648">Protein biosynthesis</keyword>
<dbReference type="SUPFAM" id="SSF50916">
    <property type="entry name" value="Rap30/74 interaction domains"/>
    <property type="match status" value="1"/>
</dbReference>